<dbReference type="InterPro" id="IPR005119">
    <property type="entry name" value="LysR_subst-bd"/>
</dbReference>
<dbReference type="AlphaFoldDB" id="A0A4R3MYJ3"/>
<dbReference type="SUPFAM" id="SSF46785">
    <property type="entry name" value="Winged helix' DNA-binding domain"/>
    <property type="match status" value="1"/>
</dbReference>
<dbReference type="Gene3D" id="3.40.190.290">
    <property type="match status" value="1"/>
</dbReference>
<reference evidence="6 7" key="1">
    <citation type="submission" date="2019-03" db="EMBL/GenBank/DDBJ databases">
        <title>Genomic Encyclopedia of Type Strains, Phase IV (KMG-IV): sequencing the most valuable type-strain genomes for metagenomic binning, comparative biology and taxonomic classification.</title>
        <authorList>
            <person name="Goeker M."/>
        </authorList>
    </citation>
    <scope>NUCLEOTIDE SEQUENCE [LARGE SCALE GENOMIC DNA]</scope>
    <source>
        <strain evidence="6 7">DSM 25894</strain>
    </source>
</reference>
<dbReference type="Pfam" id="PF03466">
    <property type="entry name" value="LysR_substrate"/>
    <property type="match status" value="1"/>
</dbReference>
<dbReference type="Gene3D" id="1.10.10.10">
    <property type="entry name" value="Winged helix-like DNA-binding domain superfamily/Winged helix DNA-binding domain"/>
    <property type="match status" value="1"/>
</dbReference>
<keyword evidence="4" id="KW-0804">Transcription</keyword>
<dbReference type="EMBL" id="SMAN01000018">
    <property type="protein sequence ID" value="TCT19359.1"/>
    <property type="molecule type" value="Genomic_DNA"/>
</dbReference>
<dbReference type="SUPFAM" id="SSF53850">
    <property type="entry name" value="Periplasmic binding protein-like II"/>
    <property type="match status" value="1"/>
</dbReference>
<feature type="domain" description="HTH lysR-type" evidence="5">
    <location>
        <begin position="1"/>
        <end position="58"/>
    </location>
</feature>
<protein>
    <submittedName>
        <fullName evidence="6">DNA-binding transcriptional LysR family regulator</fullName>
    </submittedName>
</protein>
<evidence type="ECO:0000256" key="1">
    <source>
        <dbReference type="ARBA" id="ARBA00009437"/>
    </source>
</evidence>
<dbReference type="GO" id="GO:0000976">
    <property type="term" value="F:transcription cis-regulatory region binding"/>
    <property type="evidence" value="ECO:0007669"/>
    <property type="project" value="TreeGrafter"/>
</dbReference>
<dbReference type="PROSITE" id="PS50931">
    <property type="entry name" value="HTH_LYSR"/>
    <property type="match status" value="1"/>
</dbReference>
<dbReference type="GO" id="GO:0003700">
    <property type="term" value="F:DNA-binding transcription factor activity"/>
    <property type="evidence" value="ECO:0007669"/>
    <property type="project" value="InterPro"/>
</dbReference>
<dbReference type="RefSeq" id="WP_165902165.1">
    <property type="nucleotide sequence ID" value="NZ_SMAN01000018.1"/>
</dbReference>
<keyword evidence="2" id="KW-0805">Transcription regulation</keyword>
<evidence type="ECO:0000313" key="7">
    <source>
        <dbReference type="Proteomes" id="UP000294650"/>
    </source>
</evidence>
<proteinExistence type="inferred from homology"/>
<name>A0A4R3MYJ3_9BACI</name>
<dbReference type="Proteomes" id="UP000294650">
    <property type="component" value="Unassembled WGS sequence"/>
</dbReference>
<dbReference type="InterPro" id="IPR000847">
    <property type="entry name" value="LysR_HTH_N"/>
</dbReference>
<organism evidence="6 7">
    <name type="scientific">Melghiribacillus thermohalophilus</name>
    <dbReference type="NCBI Taxonomy" id="1324956"/>
    <lineage>
        <taxon>Bacteria</taxon>
        <taxon>Bacillati</taxon>
        <taxon>Bacillota</taxon>
        <taxon>Bacilli</taxon>
        <taxon>Bacillales</taxon>
        <taxon>Bacillaceae</taxon>
        <taxon>Melghiribacillus</taxon>
    </lineage>
</organism>
<evidence type="ECO:0000313" key="6">
    <source>
        <dbReference type="EMBL" id="TCT19359.1"/>
    </source>
</evidence>
<dbReference type="CDD" id="cd05466">
    <property type="entry name" value="PBP2_LTTR_substrate"/>
    <property type="match status" value="1"/>
</dbReference>
<evidence type="ECO:0000259" key="5">
    <source>
        <dbReference type="PROSITE" id="PS50931"/>
    </source>
</evidence>
<dbReference type="InterPro" id="IPR036388">
    <property type="entry name" value="WH-like_DNA-bd_sf"/>
</dbReference>
<dbReference type="PRINTS" id="PR00039">
    <property type="entry name" value="HTHLYSR"/>
</dbReference>
<accession>A0A4R3MYJ3</accession>
<evidence type="ECO:0000256" key="3">
    <source>
        <dbReference type="ARBA" id="ARBA00023125"/>
    </source>
</evidence>
<dbReference type="Pfam" id="PF00126">
    <property type="entry name" value="HTH_1"/>
    <property type="match status" value="1"/>
</dbReference>
<dbReference type="PANTHER" id="PTHR30126:SF78">
    <property type="entry name" value="HTH LYSR-TYPE DOMAIN-CONTAINING PROTEIN"/>
    <property type="match status" value="1"/>
</dbReference>
<comment type="similarity">
    <text evidence="1">Belongs to the LysR transcriptional regulatory family.</text>
</comment>
<evidence type="ECO:0000256" key="4">
    <source>
        <dbReference type="ARBA" id="ARBA00023163"/>
    </source>
</evidence>
<gene>
    <name evidence="6" type="ORF">EDD68_11843</name>
</gene>
<comment type="caution">
    <text evidence="6">The sequence shown here is derived from an EMBL/GenBank/DDBJ whole genome shotgun (WGS) entry which is preliminary data.</text>
</comment>
<evidence type="ECO:0000256" key="2">
    <source>
        <dbReference type="ARBA" id="ARBA00023015"/>
    </source>
</evidence>
<keyword evidence="7" id="KW-1185">Reference proteome</keyword>
<dbReference type="PANTHER" id="PTHR30126">
    <property type="entry name" value="HTH-TYPE TRANSCRIPTIONAL REGULATOR"/>
    <property type="match status" value="1"/>
</dbReference>
<keyword evidence="3 6" id="KW-0238">DNA-binding</keyword>
<sequence length="286" mass="32966">MKIEDYQLLVALNQIGTVRGAARELLISQPALSQRLKQIEEQWGKQIFVRSHKKLLLTPAGEEIVRFAEKIIKEEVKVKEKVDAMSDRVAGTLSLGVSSVIGQYVLPTILESFIDTYPDVKVELQTGLSEMFRTSYEHYHLCIVRGEKIPNLNGYELFSDKLYLVEKKKEGSIHGEKPLIEFQSDPTFYSTVNEWFINNSRNSSFSRKIKVDQIETCKQLMSKGLGMAVLPEIAIRDLKREEYHFIPLTINKEQVSRKTWVCFTEDARKLPQVQAFLNILERQKNL</sequence>
<dbReference type="InterPro" id="IPR036390">
    <property type="entry name" value="WH_DNA-bd_sf"/>
</dbReference>